<keyword evidence="3" id="KW-1185">Reference proteome</keyword>
<evidence type="ECO:0000256" key="1">
    <source>
        <dbReference type="SAM" id="MobiDB-lite"/>
    </source>
</evidence>
<sequence length="110" mass="12104">MKIKSIRGRGMSALGRLIDLDAMSSRIGFTTTKAASLDALPVDIKLIILTDLDSLDSLLSLILASRNFLTVFNAYRSTIVRTITVTRLSRAGPTPKRQKRMPVFPEFGPP</sequence>
<accession>A0AAV9WJS1</accession>
<comment type="caution">
    <text evidence="2">The sequence shown here is derived from an EMBL/GenBank/DDBJ whole genome shotgun (WGS) entry which is preliminary data.</text>
</comment>
<dbReference type="Proteomes" id="UP001370758">
    <property type="component" value="Unassembled WGS sequence"/>
</dbReference>
<organism evidence="2 3">
    <name type="scientific">Arthrobotrys musiformis</name>
    <dbReference type="NCBI Taxonomy" id="47236"/>
    <lineage>
        <taxon>Eukaryota</taxon>
        <taxon>Fungi</taxon>
        <taxon>Dikarya</taxon>
        <taxon>Ascomycota</taxon>
        <taxon>Pezizomycotina</taxon>
        <taxon>Orbiliomycetes</taxon>
        <taxon>Orbiliales</taxon>
        <taxon>Orbiliaceae</taxon>
        <taxon>Arthrobotrys</taxon>
    </lineage>
</organism>
<feature type="region of interest" description="Disordered" evidence="1">
    <location>
        <begin position="90"/>
        <end position="110"/>
    </location>
</feature>
<evidence type="ECO:0000313" key="2">
    <source>
        <dbReference type="EMBL" id="KAK6509794.1"/>
    </source>
</evidence>
<reference evidence="2 3" key="1">
    <citation type="submission" date="2023-08" db="EMBL/GenBank/DDBJ databases">
        <authorList>
            <person name="Palmer J.M."/>
        </authorList>
    </citation>
    <scope>NUCLEOTIDE SEQUENCE [LARGE SCALE GENOMIC DNA]</scope>
    <source>
        <strain evidence="2 3">TWF481</strain>
    </source>
</reference>
<dbReference type="AlphaFoldDB" id="A0AAV9WJS1"/>
<protein>
    <recommendedName>
        <fullName evidence="4">F-box domain-containing protein</fullName>
    </recommendedName>
</protein>
<evidence type="ECO:0000313" key="3">
    <source>
        <dbReference type="Proteomes" id="UP001370758"/>
    </source>
</evidence>
<dbReference type="EMBL" id="JAVHJL010000002">
    <property type="protein sequence ID" value="KAK6509794.1"/>
    <property type="molecule type" value="Genomic_DNA"/>
</dbReference>
<name>A0AAV9WJS1_9PEZI</name>
<gene>
    <name evidence="2" type="ORF">TWF481_004523</name>
</gene>
<evidence type="ECO:0008006" key="4">
    <source>
        <dbReference type="Google" id="ProtNLM"/>
    </source>
</evidence>
<proteinExistence type="predicted"/>